<organism evidence="2 3">
    <name type="scientific">Neoroseomonas terrae</name>
    <dbReference type="NCBI Taxonomy" id="424799"/>
    <lineage>
        <taxon>Bacteria</taxon>
        <taxon>Pseudomonadati</taxon>
        <taxon>Pseudomonadota</taxon>
        <taxon>Alphaproteobacteria</taxon>
        <taxon>Acetobacterales</taxon>
        <taxon>Acetobacteraceae</taxon>
        <taxon>Neoroseomonas</taxon>
    </lineage>
</organism>
<comment type="caution">
    <text evidence="2">The sequence shown here is derived from an EMBL/GenBank/DDBJ whole genome shotgun (WGS) entry which is preliminary data.</text>
</comment>
<protein>
    <submittedName>
        <fullName evidence="2">Uncharacterized protein</fullName>
    </submittedName>
</protein>
<keyword evidence="3" id="KW-1185">Reference proteome</keyword>
<feature type="signal peptide" evidence="1">
    <location>
        <begin position="1"/>
        <end position="23"/>
    </location>
</feature>
<keyword evidence="1" id="KW-0732">Signal</keyword>
<dbReference type="EMBL" id="JAAEDI010000006">
    <property type="protein sequence ID" value="MBR0649437.1"/>
    <property type="molecule type" value="Genomic_DNA"/>
</dbReference>
<name>A0ABS5EFI5_9PROT</name>
<dbReference type="Proteomes" id="UP000698752">
    <property type="component" value="Unassembled WGS sequence"/>
</dbReference>
<feature type="chain" id="PRO_5046543990" evidence="1">
    <location>
        <begin position="24"/>
        <end position="237"/>
    </location>
</feature>
<evidence type="ECO:0000313" key="2">
    <source>
        <dbReference type="EMBL" id="MBR0649437.1"/>
    </source>
</evidence>
<gene>
    <name evidence="2" type="ORF">GXW78_07165</name>
</gene>
<proteinExistence type="predicted"/>
<evidence type="ECO:0000313" key="3">
    <source>
        <dbReference type="Proteomes" id="UP000698752"/>
    </source>
</evidence>
<evidence type="ECO:0000256" key="1">
    <source>
        <dbReference type="SAM" id="SignalP"/>
    </source>
</evidence>
<accession>A0ABS5EFI5</accession>
<sequence>MSLRKAAWLLILTALCTAAPAVARSGEQYPTRAVVTLPLQDLPPAETLFDRVGRAVTGFIGLFRAGGGAAEAAREAAGFVPGQIRDRDDFVSLMEVAGYGLREIETTIGLIPGSRLTFGRARELSDADRDHVERHLDRHAQRQGGPLSRLQRSIVGAVLSASEIGEMSVERVEIDLYPLPQIKLVLVPRDAPVSAEAGRLMRQIDRLSDRMNGPPPLHGETELQMRRREPPVVQVAH</sequence>
<reference evidence="3" key="1">
    <citation type="journal article" date="2021" name="Syst. Appl. Microbiol.">
        <title>Roseomonas hellenica sp. nov., isolated from roots of wild-growing Alkanna tinctoria.</title>
        <authorList>
            <person name="Rat A."/>
            <person name="Naranjo H.D."/>
            <person name="Lebbe L."/>
            <person name="Cnockaert M."/>
            <person name="Krigas N."/>
            <person name="Grigoriadou K."/>
            <person name="Maloupa E."/>
            <person name="Willems A."/>
        </authorList>
    </citation>
    <scope>NUCLEOTIDE SEQUENCE [LARGE SCALE GENOMIC DNA]</scope>
    <source>
        <strain evidence="3">LMG 31159</strain>
    </source>
</reference>
<dbReference type="RefSeq" id="WP_211867418.1">
    <property type="nucleotide sequence ID" value="NZ_JAAEDI010000006.1"/>
</dbReference>